<dbReference type="PANTHER" id="PTHR44378:SF1">
    <property type="entry name" value="ACYL-ACTIVATING ENZYME 18, PEROXISOMAL-RELATED"/>
    <property type="match status" value="1"/>
</dbReference>
<proteinExistence type="predicted"/>
<comment type="caution">
    <text evidence="3">The sequence shown here is derived from an EMBL/GenBank/DDBJ whole genome shotgun (WGS) entry which is preliminary data.</text>
</comment>
<dbReference type="PANTHER" id="PTHR44378">
    <property type="entry name" value="ACYL-ACTIVATING ENZYME 17, PEROXISOMAL-RELATED"/>
    <property type="match status" value="1"/>
</dbReference>
<keyword evidence="2" id="KW-1133">Transmembrane helix</keyword>
<sequence length="247" mass="27717">MDGWMDGWMDRIRPMIKREFKEAEAATVSLISTLEAILCDLHLHNPLPFSHFFTQTWGYVTEDKGEAKEKRKWGRRRRKTYVAAGGGEEGKGKKAQKESGVVERKGERTERERERLWRGILFLALTGVTDKKGISIVQGSGTKLKDIPNVSLINTQDLILLKGQVTLVLIFILGILLMGAPGTGKTLLAKGGLWFPGVVLNIAECCIYPVPFENKSDNSVAIIWRDEGFDDLPVNFLSVKERCEEVI</sequence>
<protein>
    <submittedName>
        <fullName evidence="3">Acetyl-coenzyme A synthetase</fullName>
    </submittedName>
</protein>
<gene>
    <name evidence="3" type="ORF">FCM35_KLT05850</name>
</gene>
<keyword evidence="4" id="KW-1185">Reference proteome</keyword>
<evidence type="ECO:0000256" key="1">
    <source>
        <dbReference type="SAM" id="MobiDB-lite"/>
    </source>
</evidence>
<evidence type="ECO:0000256" key="2">
    <source>
        <dbReference type="SAM" id="Phobius"/>
    </source>
</evidence>
<dbReference type="EMBL" id="SWLB01000015">
    <property type="protein sequence ID" value="KAF3328772.1"/>
    <property type="molecule type" value="Genomic_DNA"/>
</dbReference>
<evidence type="ECO:0000313" key="4">
    <source>
        <dbReference type="Proteomes" id="UP000623129"/>
    </source>
</evidence>
<reference evidence="3" key="1">
    <citation type="submission" date="2020-01" db="EMBL/GenBank/DDBJ databases">
        <title>Genome sequence of Kobresia littledalei, the first chromosome-level genome in the family Cyperaceae.</title>
        <authorList>
            <person name="Qu G."/>
        </authorList>
    </citation>
    <scope>NUCLEOTIDE SEQUENCE</scope>
    <source>
        <strain evidence="3">C.B.Clarke</strain>
        <tissue evidence="3">Leaf</tissue>
    </source>
</reference>
<keyword evidence="2" id="KW-0812">Transmembrane</keyword>
<keyword evidence="2" id="KW-0472">Membrane</keyword>
<dbReference type="Proteomes" id="UP000623129">
    <property type="component" value="Unassembled WGS sequence"/>
</dbReference>
<accession>A0A833QYI2</accession>
<feature type="transmembrane region" description="Helical" evidence="2">
    <location>
        <begin position="159"/>
        <end position="180"/>
    </location>
</feature>
<organism evidence="3 4">
    <name type="scientific">Carex littledalei</name>
    <dbReference type="NCBI Taxonomy" id="544730"/>
    <lineage>
        <taxon>Eukaryota</taxon>
        <taxon>Viridiplantae</taxon>
        <taxon>Streptophyta</taxon>
        <taxon>Embryophyta</taxon>
        <taxon>Tracheophyta</taxon>
        <taxon>Spermatophyta</taxon>
        <taxon>Magnoliopsida</taxon>
        <taxon>Liliopsida</taxon>
        <taxon>Poales</taxon>
        <taxon>Cyperaceae</taxon>
        <taxon>Cyperoideae</taxon>
        <taxon>Cariceae</taxon>
        <taxon>Carex</taxon>
        <taxon>Carex subgen. Euthyceras</taxon>
    </lineage>
</organism>
<name>A0A833QYI2_9POAL</name>
<feature type="region of interest" description="Disordered" evidence="1">
    <location>
        <begin position="84"/>
        <end position="107"/>
    </location>
</feature>
<feature type="compositionally biased region" description="Basic and acidic residues" evidence="1">
    <location>
        <begin position="88"/>
        <end position="107"/>
    </location>
</feature>
<dbReference type="AlphaFoldDB" id="A0A833QYI2"/>
<evidence type="ECO:0000313" key="3">
    <source>
        <dbReference type="EMBL" id="KAF3328772.1"/>
    </source>
</evidence>
<dbReference type="OrthoDB" id="952963at2759"/>